<keyword evidence="2" id="KW-0732">Signal</keyword>
<dbReference type="PROSITE" id="PS51257">
    <property type="entry name" value="PROKAR_LIPOPROTEIN"/>
    <property type="match status" value="1"/>
</dbReference>
<dbReference type="EMBL" id="BBSA01000001">
    <property type="protein sequence ID" value="GAM60202.1"/>
    <property type="molecule type" value="Genomic_DNA"/>
</dbReference>
<reference evidence="5 6" key="3">
    <citation type="submission" date="2015-01" db="EMBL/GenBank/DDBJ databases">
        <authorList>
            <consortium name="NBRP consortium"/>
            <person name="Sawabe T."/>
            <person name="Meirelles P."/>
            <person name="Feng G."/>
            <person name="Sayaka M."/>
            <person name="Hattori M."/>
            <person name="Ohkuma M."/>
        </authorList>
    </citation>
    <scope>NUCLEOTIDE SEQUENCE [LARGE SCALE GENOMIC DNA]</scope>
    <source>
        <strain evidence="5">JCM 19241</strain>
        <strain evidence="3 6">JCM19232</strain>
        <strain evidence="4">JCM19241</strain>
    </source>
</reference>
<protein>
    <recommendedName>
        <fullName evidence="7">Lipoprotein</fullName>
    </recommendedName>
</protein>
<proteinExistence type="predicted"/>
<evidence type="ECO:0000256" key="2">
    <source>
        <dbReference type="SAM" id="SignalP"/>
    </source>
</evidence>
<evidence type="ECO:0000313" key="6">
    <source>
        <dbReference type="Proteomes" id="UP000031670"/>
    </source>
</evidence>
<dbReference type="AlphaFoldDB" id="A0A0B8P6L9"/>
<gene>
    <name evidence="3" type="ORF">JCM19232_535</name>
    <name evidence="4" type="ORF">JCM19241_5587</name>
</gene>
<evidence type="ECO:0000313" key="3">
    <source>
        <dbReference type="EMBL" id="GAM60202.1"/>
    </source>
</evidence>
<name>A0A0B8P6L9_9VIBR</name>
<reference evidence="4 5" key="2">
    <citation type="submission" date="2015-01" db="EMBL/GenBank/DDBJ databases">
        <title>Vibrio sp. C94 JCM 19241 whole genome shotgun sequence.</title>
        <authorList>
            <person name="Sawabe T."/>
            <person name="Meirelles P."/>
            <person name="Feng G."/>
            <person name="Sayaka M."/>
            <person name="Hattori M."/>
            <person name="Ohkuma M."/>
        </authorList>
    </citation>
    <scope>NUCLEOTIDE SEQUENCE [LARGE SCALE GENOMIC DNA]</scope>
    <source>
        <strain evidence="5">JCM 19241</strain>
        <strain evidence="4">JCM19241</strain>
    </source>
</reference>
<dbReference type="Proteomes" id="UP000031670">
    <property type="component" value="Unassembled WGS sequence"/>
</dbReference>
<dbReference type="RefSeq" id="WP_261836257.1">
    <property type="nucleotide sequence ID" value="NZ_AP024882.1"/>
</dbReference>
<dbReference type="EMBL" id="BBSC01000002">
    <property type="protein sequence ID" value="GAM74391.1"/>
    <property type="molecule type" value="Genomic_DNA"/>
</dbReference>
<evidence type="ECO:0000256" key="1">
    <source>
        <dbReference type="SAM" id="MobiDB-lite"/>
    </source>
</evidence>
<evidence type="ECO:0008006" key="7">
    <source>
        <dbReference type="Google" id="ProtNLM"/>
    </source>
</evidence>
<accession>A0A0B8P6L9</accession>
<feature type="signal peptide" evidence="2">
    <location>
        <begin position="1"/>
        <end position="19"/>
    </location>
</feature>
<feature type="chain" id="PRO_5008205308" description="Lipoprotein" evidence="2">
    <location>
        <begin position="20"/>
        <end position="53"/>
    </location>
</feature>
<dbReference type="STRING" id="1481914.JCM19241_5587"/>
<accession>A0A0B8Q731</accession>
<evidence type="ECO:0000313" key="5">
    <source>
        <dbReference type="Proteomes" id="UP000031666"/>
    </source>
</evidence>
<sequence length="53" mass="5822">MKILLATLCALFLMGCAHNNDKSSMSMAERQELQKTTHSSMAGRSYGGHGSYR</sequence>
<reference evidence="3 6" key="1">
    <citation type="submission" date="2015-01" db="EMBL/GenBank/DDBJ databases">
        <title>Vibrio sp. C5 JCM 19232 whole genome shotgun sequence.</title>
        <authorList>
            <person name="Sawabe T."/>
            <person name="Meirelles P."/>
            <person name="Feng G."/>
            <person name="Sayaka M."/>
            <person name="Hattori M."/>
            <person name="Ohkuma M."/>
        </authorList>
    </citation>
    <scope>NUCLEOTIDE SEQUENCE [LARGE SCALE GENOMIC DNA]</scope>
    <source>
        <strain evidence="3 6">JCM19232</strain>
    </source>
</reference>
<organism evidence="3 6">
    <name type="scientific">Vibrio ishigakensis</name>
    <dbReference type="NCBI Taxonomy" id="1481914"/>
    <lineage>
        <taxon>Bacteria</taxon>
        <taxon>Pseudomonadati</taxon>
        <taxon>Pseudomonadota</taxon>
        <taxon>Gammaproteobacteria</taxon>
        <taxon>Vibrionales</taxon>
        <taxon>Vibrionaceae</taxon>
        <taxon>Vibrio</taxon>
    </lineage>
</organism>
<feature type="region of interest" description="Disordered" evidence="1">
    <location>
        <begin position="24"/>
        <end position="53"/>
    </location>
</feature>
<comment type="caution">
    <text evidence="3">The sequence shown here is derived from an EMBL/GenBank/DDBJ whole genome shotgun (WGS) entry which is preliminary data.</text>
</comment>
<evidence type="ECO:0000313" key="4">
    <source>
        <dbReference type="EMBL" id="GAM74391.1"/>
    </source>
</evidence>
<dbReference type="Proteomes" id="UP000031666">
    <property type="component" value="Unassembled WGS sequence"/>
</dbReference>